<sequence>MDSGEIRATPARAAFLRPGKPEECYFFQGDQYIRMLITPGATNDKLLYGPAKIMDEWPSLKQAGFNSIDACLPSPKDDSEVYFFSGDQYCLIKVVPESSNDKIITGPKSIADYWPSLKKAGFTTLEEVFPSPRGDGETYCFKDSNYCRIKFVPGTLDESLMNGPTDIQAGWPSLKQVGFSSIDVAVVNYKDPSQVYCFNGNQYARIHVVPGTSDDTVIDGPHDVASRWPALKQAGFY</sequence>
<dbReference type="EMBL" id="KL198011">
    <property type="protein sequence ID" value="KDQ24357.1"/>
    <property type="molecule type" value="Genomic_DNA"/>
</dbReference>
<dbReference type="InParanoid" id="A0A067NJU2"/>
<dbReference type="HOGENOM" id="CLU_080828_0_0_1"/>
<dbReference type="SMART" id="SM00120">
    <property type="entry name" value="HX"/>
    <property type="match status" value="4"/>
</dbReference>
<dbReference type="STRING" id="1137138.A0A067NJU2"/>
<evidence type="ECO:0000313" key="3">
    <source>
        <dbReference type="Proteomes" id="UP000027073"/>
    </source>
</evidence>
<protein>
    <submittedName>
        <fullName evidence="2">Uncharacterized protein</fullName>
    </submittedName>
</protein>
<feature type="repeat" description="Hemopexin" evidence="1">
    <location>
        <begin position="65"/>
        <end position="117"/>
    </location>
</feature>
<reference evidence="3" key="1">
    <citation type="journal article" date="2014" name="Proc. Natl. Acad. Sci. U.S.A.">
        <title>Extensive sampling of basidiomycete genomes demonstrates inadequacy of the white-rot/brown-rot paradigm for wood decay fungi.</title>
        <authorList>
            <person name="Riley R."/>
            <person name="Salamov A.A."/>
            <person name="Brown D.W."/>
            <person name="Nagy L.G."/>
            <person name="Floudas D."/>
            <person name="Held B.W."/>
            <person name="Levasseur A."/>
            <person name="Lombard V."/>
            <person name="Morin E."/>
            <person name="Otillar R."/>
            <person name="Lindquist E.A."/>
            <person name="Sun H."/>
            <person name="LaButti K.M."/>
            <person name="Schmutz J."/>
            <person name="Jabbour D."/>
            <person name="Luo H."/>
            <person name="Baker S.E."/>
            <person name="Pisabarro A.G."/>
            <person name="Walton J.D."/>
            <person name="Blanchette R.A."/>
            <person name="Henrissat B."/>
            <person name="Martin F."/>
            <person name="Cullen D."/>
            <person name="Hibbett D.S."/>
            <person name="Grigoriev I.V."/>
        </authorList>
    </citation>
    <scope>NUCLEOTIDE SEQUENCE [LARGE SCALE GENOMIC DNA]</scope>
    <source>
        <strain evidence="3">PC15</strain>
    </source>
</reference>
<dbReference type="Proteomes" id="UP000027073">
    <property type="component" value="Unassembled WGS sequence"/>
</dbReference>
<dbReference type="InterPro" id="IPR018487">
    <property type="entry name" value="Hemopexin-like_repeat"/>
</dbReference>
<dbReference type="InterPro" id="IPR036375">
    <property type="entry name" value="Hemopexin-like_dom_sf"/>
</dbReference>
<evidence type="ECO:0000313" key="2">
    <source>
        <dbReference type="EMBL" id="KDQ24357.1"/>
    </source>
</evidence>
<feature type="repeat" description="Hemopexin" evidence="1">
    <location>
        <begin position="179"/>
        <end position="231"/>
    </location>
</feature>
<dbReference type="Gene3D" id="2.110.10.10">
    <property type="entry name" value="Hemopexin-like domain"/>
    <property type="match status" value="1"/>
</dbReference>
<dbReference type="AlphaFoldDB" id="A0A067NJU2"/>
<gene>
    <name evidence="2" type="ORF">PLEOSDRAFT_1113759</name>
</gene>
<dbReference type="VEuPathDB" id="FungiDB:PLEOSDRAFT_1113759"/>
<dbReference type="OrthoDB" id="6845681at2759"/>
<evidence type="ECO:0000256" key="1">
    <source>
        <dbReference type="PROSITE-ProRule" id="PRU01011"/>
    </source>
</evidence>
<dbReference type="SUPFAM" id="SSF50923">
    <property type="entry name" value="Hemopexin-like domain"/>
    <property type="match status" value="1"/>
</dbReference>
<name>A0A067NJU2_PLEO1</name>
<organism evidence="2 3">
    <name type="scientific">Pleurotus ostreatus (strain PC15)</name>
    <name type="common">Oyster mushroom</name>
    <dbReference type="NCBI Taxonomy" id="1137138"/>
    <lineage>
        <taxon>Eukaryota</taxon>
        <taxon>Fungi</taxon>
        <taxon>Dikarya</taxon>
        <taxon>Basidiomycota</taxon>
        <taxon>Agaricomycotina</taxon>
        <taxon>Agaricomycetes</taxon>
        <taxon>Agaricomycetidae</taxon>
        <taxon>Agaricales</taxon>
        <taxon>Pleurotineae</taxon>
        <taxon>Pleurotaceae</taxon>
        <taxon>Pleurotus</taxon>
    </lineage>
</organism>
<dbReference type="PROSITE" id="PS51642">
    <property type="entry name" value="HEMOPEXIN_2"/>
    <property type="match status" value="2"/>
</dbReference>
<proteinExistence type="predicted"/>
<accession>A0A067NJU2</accession>